<accession>A0A0N5CAU1</accession>
<name>A0A0N5CAU1_STREA</name>
<dbReference type="AlphaFoldDB" id="A0A0N5CAU1"/>
<dbReference type="GO" id="GO:0003676">
    <property type="term" value="F:nucleic acid binding"/>
    <property type="evidence" value="ECO:0007669"/>
    <property type="project" value="InterPro"/>
</dbReference>
<protein>
    <submittedName>
        <fullName evidence="3">HELICc2 domain-containing protein</fullName>
    </submittedName>
</protein>
<organism evidence="2 3">
    <name type="scientific">Strongyloides papillosus</name>
    <name type="common">Intestinal threadworm</name>
    <dbReference type="NCBI Taxonomy" id="174720"/>
    <lineage>
        <taxon>Eukaryota</taxon>
        <taxon>Metazoa</taxon>
        <taxon>Ecdysozoa</taxon>
        <taxon>Nematoda</taxon>
        <taxon>Chromadorea</taxon>
        <taxon>Rhabditida</taxon>
        <taxon>Tylenchina</taxon>
        <taxon>Panagrolaimomorpha</taxon>
        <taxon>Strongyloidoidea</taxon>
        <taxon>Strongyloididae</taxon>
        <taxon>Strongyloides</taxon>
    </lineage>
</organism>
<dbReference type="GO" id="GO:0003678">
    <property type="term" value="F:DNA helicase activity"/>
    <property type="evidence" value="ECO:0007669"/>
    <property type="project" value="TreeGrafter"/>
</dbReference>
<feature type="domain" description="ATP-dependent helicase C-terminal" evidence="1">
    <location>
        <begin position="1"/>
        <end position="111"/>
    </location>
</feature>
<evidence type="ECO:0000313" key="2">
    <source>
        <dbReference type="Proteomes" id="UP000046392"/>
    </source>
</evidence>
<dbReference type="GO" id="GO:0005524">
    <property type="term" value="F:ATP binding"/>
    <property type="evidence" value="ECO:0007669"/>
    <property type="project" value="InterPro"/>
</dbReference>
<dbReference type="InterPro" id="IPR027417">
    <property type="entry name" value="P-loop_NTPase"/>
</dbReference>
<dbReference type="PANTHER" id="PTHR11472">
    <property type="entry name" value="DNA REPAIR DEAD HELICASE RAD3/XP-D SUBFAMILY MEMBER"/>
    <property type="match status" value="1"/>
</dbReference>
<dbReference type="GO" id="GO:0016818">
    <property type="term" value="F:hydrolase activity, acting on acid anhydrides, in phosphorus-containing anhydrides"/>
    <property type="evidence" value="ECO:0007669"/>
    <property type="project" value="InterPro"/>
</dbReference>
<dbReference type="GO" id="GO:1990918">
    <property type="term" value="P:double-strand break repair involved in meiotic recombination"/>
    <property type="evidence" value="ECO:0007669"/>
    <property type="project" value="TreeGrafter"/>
</dbReference>
<dbReference type="InterPro" id="IPR006555">
    <property type="entry name" value="ATP-dep_Helicase_C"/>
</dbReference>
<evidence type="ECO:0000313" key="3">
    <source>
        <dbReference type="WBParaSite" id="SPAL_0001501000.1"/>
    </source>
</evidence>
<dbReference type="Pfam" id="PF13307">
    <property type="entry name" value="Helicase_C_2"/>
    <property type="match status" value="1"/>
</dbReference>
<evidence type="ECO:0000259" key="1">
    <source>
        <dbReference type="SMART" id="SM00491"/>
    </source>
</evidence>
<dbReference type="STRING" id="174720.A0A0N5CAU1"/>
<dbReference type="WBParaSite" id="SPAL_0001501000.1">
    <property type="protein sequence ID" value="SPAL_0001501000.1"/>
    <property type="gene ID" value="SPAL_0001501000"/>
</dbReference>
<reference evidence="3" key="1">
    <citation type="submission" date="2017-02" db="UniProtKB">
        <authorList>
            <consortium name="WormBaseParasite"/>
        </authorList>
    </citation>
    <scope>IDENTIFICATION</scope>
</reference>
<dbReference type="Proteomes" id="UP000046392">
    <property type="component" value="Unplaced"/>
</dbReference>
<dbReference type="PANTHER" id="PTHR11472:SF47">
    <property type="entry name" value="FANCONI ANEMIA GROUP J PROTEIN"/>
    <property type="match status" value="1"/>
</dbReference>
<dbReference type="GO" id="GO:0006289">
    <property type="term" value="P:nucleotide-excision repair"/>
    <property type="evidence" value="ECO:0007669"/>
    <property type="project" value="TreeGrafter"/>
</dbReference>
<proteinExistence type="predicted"/>
<dbReference type="GO" id="GO:0005634">
    <property type="term" value="C:nucleus"/>
    <property type="evidence" value="ECO:0007669"/>
    <property type="project" value="TreeGrafter"/>
</dbReference>
<dbReference type="SMART" id="SM00491">
    <property type="entry name" value="HELICc2"/>
    <property type="match status" value="1"/>
</dbReference>
<dbReference type="Gene3D" id="3.40.50.300">
    <property type="entry name" value="P-loop containing nucleotide triphosphate hydrolases"/>
    <property type="match status" value="1"/>
</dbReference>
<dbReference type="InterPro" id="IPR045028">
    <property type="entry name" value="DinG/Rad3-like"/>
</dbReference>
<keyword evidence="2" id="KW-1185">Reference proteome</keyword>
<sequence>MAKLKNVKLVLQEPRKSGHLNKREFSEGIDFGDDLARCVICIGIPLYNIGDHQVIEKRQFNDKLHAKKNLLPDDEWYKIEGYRALNQALGRCLRHRNDWGVVIIVDKRLYETIKDNSHDKGKIFKWVIDNIKLYGYYETFRKQMKTFVNERNIISSN</sequence>